<accession>A0A940MQ55</accession>
<proteinExistence type="predicted"/>
<protein>
    <submittedName>
        <fullName evidence="1">Uncharacterized protein</fullName>
    </submittedName>
</protein>
<sequence length="75" mass="8310">MVEAHFTGDVSDDIDTITDRADRLTAFCHLLRRVRLLALVDIAPGDYGPLRHQPPSLSTFNLAYISHFALVTDAS</sequence>
<evidence type="ECO:0000313" key="1">
    <source>
        <dbReference type="EMBL" id="MBP0483808.1"/>
    </source>
</evidence>
<dbReference type="AlphaFoldDB" id="A0A940MQ55"/>
<gene>
    <name evidence="1" type="ORF">J5474_15090</name>
</gene>
<keyword evidence="2" id="KW-1185">Reference proteome</keyword>
<evidence type="ECO:0000313" key="2">
    <source>
        <dbReference type="Proteomes" id="UP000675940"/>
    </source>
</evidence>
<dbReference type="EMBL" id="JAGISH010000008">
    <property type="protein sequence ID" value="MBP0483808.1"/>
    <property type="molecule type" value="Genomic_DNA"/>
</dbReference>
<organism evidence="1 2">
    <name type="scientific">Sagittula salina</name>
    <dbReference type="NCBI Taxonomy" id="2820268"/>
    <lineage>
        <taxon>Bacteria</taxon>
        <taxon>Pseudomonadati</taxon>
        <taxon>Pseudomonadota</taxon>
        <taxon>Alphaproteobacteria</taxon>
        <taxon>Rhodobacterales</taxon>
        <taxon>Roseobacteraceae</taxon>
        <taxon>Sagittula</taxon>
    </lineage>
</organism>
<dbReference type="RefSeq" id="WP_209361747.1">
    <property type="nucleotide sequence ID" value="NZ_JAGISH010000008.1"/>
</dbReference>
<reference evidence="1" key="1">
    <citation type="submission" date="2021-03" db="EMBL/GenBank/DDBJ databases">
        <title>Sagittula salina sp. nov. strain M10.9X isolated from the marine waste.</title>
        <authorList>
            <person name="Satari L."/>
            <person name="Molina-Menor E."/>
            <person name="Vidal-Verdu A."/>
            <person name="Pascual J."/>
            <person name="Pereto J."/>
            <person name="Porcar M."/>
        </authorList>
    </citation>
    <scope>NUCLEOTIDE SEQUENCE</scope>
    <source>
        <strain evidence="1">M10.9X</strain>
    </source>
</reference>
<dbReference type="Proteomes" id="UP000675940">
    <property type="component" value="Unassembled WGS sequence"/>
</dbReference>
<name>A0A940MQ55_9RHOB</name>
<comment type="caution">
    <text evidence="1">The sequence shown here is derived from an EMBL/GenBank/DDBJ whole genome shotgun (WGS) entry which is preliminary data.</text>
</comment>